<reference evidence="1" key="2">
    <citation type="journal article" date="2022" name="Microbiol. Resour. Announc.">
        <title>Metagenome Sequencing to Explore Phylogenomics of Terrestrial Cyanobacteria.</title>
        <authorList>
            <person name="Ward R.D."/>
            <person name="Stajich J.E."/>
            <person name="Johansen J.R."/>
            <person name="Huntemann M."/>
            <person name="Clum A."/>
            <person name="Foster B."/>
            <person name="Foster B."/>
            <person name="Roux S."/>
            <person name="Palaniappan K."/>
            <person name="Varghese N."/>
            <person name="Mukherjee S."/>
            <person name="Reddy T.B.K."/>
            <person name="Daum C."/>
            <person name="Copeland A."/>
            <person name="Chen I.A."/>
            <person name="Ivanova N.N."/>
            <person name="Kyrpides N.C."/>
            <person name="Shapiro N."/>
            <person name="Eloe-Fadrosh E.A."/>
            <person name="Pietrasiak N."/>
        </authorList>
    </citation>
    <scope>NUCLEOTIDE SEQUENCE</scope>
    <source>
        <strain evidence="1">GSE-TBD4-15B</strain>
    </source>
</reference>
<accession>A0A951U6H0</accession>
<dbReference type="Pfam" id="PF02585">
    <property type="entry name" value="PIG-L"/>
    <property type="match status" value="1"/>
</dbReference>
<evidence type="ECO:0000313" key="1">
    <source>
        <dbReference type="EMBL" id="MBW4467506.1"/>
    </source>
</evidence>
<name>A0A951U6H0_9CYAN</name>
<dbReference type="PANTHER" id="PTHR12993:SF29">
    <property type="entry name" value="BLR3841 PROTEIN"/>
    <property type="match status" value="1"/>
</dbReference>
<protein>
    <submittedName>
        <fullName evidence="1">PIG-L family deacetylase</fullName>
    </submittedName>
</protein>
<sequence>MSEALATQIFAHPEALPLRSVESILAAKVLVVAPHPDDECLGCGGAIALLNSCSELRIVVVSNGTMSHPNSRQFPASALQALRESETRAAMSRLGVEPAAIRFLGLPDGAVPTEGAAFDAALAQCCDYLAETEPQLIFLPWRADPHPDHQASWRLMDTALKQLRTAPRRLEYPIWDWDEAQRGNIESQIVAWRLDIHQVVQQKRDAIQLYRSQVSDLINDDPDGFFLSSEMIGHFSQPWEIYFEEIA</sequence>
<dbReference type="Proteomes" id="UP000707356">
    <property type="component" value="Unassembled WGS sequence"/>
</dbReference>
<comment type="caution">
    <text evidence="1">The sequence shown here is derived from an EMBL/GenBank/DDBJ whole genome shotgun (WGS) entry which is preliminary data.</text>
</comment>
<dbReference type="InterPro" id="IPR024078">
    <property type="entry name" value="LmbE-like_dom_sf"/>
</dbReference>
<evidence type="ECO:0000313" key="2">
    <source>
        <dbReference type="Proteomes" id="UP000707356"/>
    </source>
</evidence>
<dbReference type="EMBL" id="JAHHHV010000077">
    <property type="protein sequence ID" value="MBW4467506.1"/>
    <property type="molecule type" value="Genomic_DNA"/>
</dbReference>
<proteinExistence type="predicted"/>
<dbReference type="GO" id="GO:0016811">
    <property type="term" value="F:hydrolase activity, acting on carbon-nitrogen (but not peptide) bonds, in linear amides"/>
    <property type="evidence" value="ECO:0007669"/>
    <property type="project" value="TreeGrafter"/>
</dbReference>
<reference evidence="1" key="1">
    <citation type="submission" date="2021-05" db="EMBL/GenBank/DDBJ databases">
        <authorList>
            <person name="Pietrasiak N."/>
            <person name="Ward R."/>
            <person name="Stajich J.E."/>
            <person name="Kurbessoian T."/>
        </authorList>
    </citation>
    <scope>NUCLEOTIDE SEQUENCE</scope>
    <source>
        <strain evidence="1">GSE-TBD4-15B</strain>
    </source>
</reference>
<dbReference type="PANTHER" id="PTHR12993">
    <property type="entry name" value="N-ACETYLGLUCOSAMINYL-PHOSPHATIDYLINOSITOL DE-N-ACETYLASE-RELATED"/>
    <property type="match status" value="1"/>
</dbReference>
<dbReference type="AlphaFoldDB" id="A0A951U6H0"/>
<dbReference type="InterPro" id="IPR003737">
    <property type="entry name" value="GlcNAc_PI_deacetylase-related"/>
</dbReference>
<dbReference type="Gene3D" id="3.40.50.10320">
    <property type="entry name" value="LmbE-like"/>
    <property type="match status" value="1"/>
</dbReference>
<organism evidence="1 2">
    <name type="scientific">Pegethrix bostrychoides GSE-TBD4-15B</name>
    <dbReference type="NCBI Taxonomy" id="2839662"/>
    <lineage>
        <taxon>Bacteria</taxon>
        <taxon>Bacillati</taxon>
        <taxon>Cyanobacteriota</taxon>
        <taxon>Cyanophyceae</taxon>
        <taxon>Oculatellales</taxon>
        <taxon>Oculatellaceae</taxon>
        <taxon>Pegethrix</taxon>
    </lineage>
</organism>
<dbReference type="SUPFAM" id="SSF102588">
    <property type="entry name" value="LmbE-like"/>
    <property type="match status" value="1"/>
</dbReference>
<gene>
    <name evidence="1" type="ORF">KME07_18935</name>
</gene>